<dbReference type="GO" id="GO:0008360">
    <property type="term" value="P:regulation of cell shape"/>
    <property type="evidence" value="ECO:0007669"/>
    <property type="project" value="UniProtKB-KW"/>
</dbReference>
<evidence type="ECO:0000259" key="11">
    <source>
        <dbReference type="Pfam" id="PF08245"/>
    </source>
</evidence>
<dbReference type="GO" id="GO:0051301">
    <property type="term" value="P:cell division"/>
    <property type="evidence" value="ECO:0007669"/>
    <property type="project" value="UniProtKB-KW"/>
</dbReference>
<dbReference type="PANTHER" id="PTHR23135">
    <property type="entry name" value="MUR LIGASE FAMILY MEMBER"/>
    <property type="match status" value="1"/>
</dbReference>
<dbReference type="GO" id="GO:0009252">
    <property type="term" value="P:peptidoglycan biosynthetic process"/>
    <property type="evidence" value="ECO:0007669"/>
    <property type="project" value="UniProtKB-UniRule"/>
</dbReference>
<dbReference type="Pfam" id="PF02875">
    <property type="entry name" value="Mur_ligase_C"/>
    <property type="match status" value="1"/>
</dbReference>
<feature type="domain" description="Mur ligase central" evidence="11">
    <location>
        <begin position="120"/>
        <end position="316"/>
    </location>
</feature>
<evidence type="ECO:0000313" key="12">
    <source>
        <dbReference type="EMBL" id="TWJ15271.1"/>
    </source>
</evidence>
<evidence type="ECO:0000259" key="9">
    <source>
        <dbReference type="Pfam" id="PF01225"/>
    </source>
</evidence>
<feature type="binding site" evidence="7">
    <location>
        <position position="462"/>
    </location>
    <ligand>
        <name>meso-2,6-diaminopimelate</name>
        <dbReference type="ChEBI" id="CHEBI:57791"/>
    </ligand>
</feature>
<feature type="binding site" evidence="7">
    <location>
        <position position="466"/>
    </location>
    <ligand>
        <name>meso-2,6-diaminopimelate</name>
        <dbReference type="ChEBI" id="CHEBI:57791"/>
    </ligand>
</feature>
<comment type="function">
    <text evidence="7">Catalyzes the addition of meso-diaminopimelic acid to the nucleotide precursor UDP-N-acetylmuramoyl-L-alanyl-D-glutamate (UMAG) in the biosynthesis of bacterial cell-wall peptidoglycan.</text>
</comment>
<dbReference type="NCBIfam" id="NF001126">
    <property type="entry name" value="PRK00139.1-4"/>
    <property type="match status" value="1"/>
</dbReference>
<keyword evidence="4 7" id="KW-0573">Peptidoglycan synthesis</keyword>
<feature type="modified residue" description="N6-carboxylysine" evidence="7">
    <location>
        <position position="231"/>
    </location>
</feature>
<dbReference type="GO" id="GO:0005524">
    <property type="term" value="F:ATP binding"/>
    <property type="evidence" value="ECO:0007669"/>
    <property type="project" value="UniProtKB-UniRule"/>
</dbReference>
<dbReference type="NCBIfam" id="TIGR01085">
    <property type="entry name" value="murE"/>
    <property type="match status" value="1"/>
</dbReference>
<dbReference type="InterPro" id="IPR036615">
    <property type="entry name" value="Mur_ligase_C_dom_sf"/>
</dbReference>
<feature type="domain" description="Mur ligase C-terminal" evidence="10">
    <location>
        <begin position="339"/>
        <end position="464"/>
    </location>
</feature>
<dbReference type="RefSeq" id="WP_244615677.1">
    <property type="nucleotide sequence ID" value="NZ_BAABIJ010000001.1"/>
</dbReference>
<keyword evidence="7 12" id="KW-0436">Ligase</keyword>
<proteinExistence type="inferred from homology"/>
<dbReference type="EMBL" id="VLLL01000005">
    <property type="protein sequence ID" value="TWJ15271.1"/>
    <property type="molecule type" value="Genomic_DNA"/>
</dbReference>
<keyword evidence="7" id="KW-0067">ATP-binding</keyword>
<comment type="subcellular location">
    <subcellularLocation>
        <location evidence="7 8">Cytoplasm</location>
    </subcellularLocation>
</comment>
<feature type="binding site" evidence="7">
    <location>
        <position position="39"/>
    </location>
    <ligand>
        <name>UDP-N-acetyl-alpha-D-muramoyl-L-alanyl-D-glutamate</name>
        <dbReference type="ChEBI" id="CHEBI:83900"/>
    </ligand>
</feature>
<dbReference type="Proteomes" id="UP000321617">
    <property type="component" value="Unassembled WGS sequence"/>
</dbReference>
<protein>
    <recommendedName>
        <fullName evidence="7">UDP-N-acetylmuramoyl-L-alanyl-D-glutamate--2,6-diaminopimelate ligase</fullName>
        <ecNumber evidence="7">6.3.2.13</ecNumber>
    </recommendedName>
    <alternativeName>
        <fullName evidence="7">Meso-A2pm-adding enzyme</fullName>
    </alternativeName>
    <alternativeName>
        <fullName evidence="7">Meso-diaminopimelate-adding enzyme</fullName>
    </alternativeName>
    <alternativeName>
        <fullName evidence="7">UDP-MurNAc-L-Ala-D-Glu:meso-diaminopimelate ligase</fullName>
    </alternativeName>
    <alternativeName>
        <fullName evidence="7">UDP-MurNAc-tripeptide synthetase</fullName>
    </alternativeName>
    <alternativeName>
        <fullName evidence="7">UDP-N-acetylmuramyl-tripeptide synthetase</fullName>
    </alternativeName>
</protein>
<dbReference type="SUPFAM" id="SSF63418">
    <property type="entry name" value="MurE/MurF N-terminal domain"/>
    <property type="match status" value="1"/>
</dbReference>
<keyword evidence="5 7" id="KW-0131">Cell cycle</keyword>
<feature type="binding site" evidence="7">
    <location>
        <position position="388"/>
    </location>
    <ligand>
        <name>meso-2,6-diaminopimelate</name>
        <dbReference type="ChEBI" id="CHEBI:57791"/>
    </ligand>
</feature>
<evidence type="ECO:0000256" key="7">
    <source>
        <dbReference type="HAMAP-Rule" id="MF_00208"/>
    </source>
</evidence>
<dbReference type="SUPFAM" id="SSF53244">
    <property type="entry name" value="MurD-like peptide ligases, peptide-binding domain"/>
    <property type="match status" value="1"/>
</dbReference>
<keyword evidence="3 7" id="KW-0133">Cell shape</keyword>
<dbReference type="GO" id="GO:0008765">
    <property type="term" value="F:UDP-N-acetylmuramoylalanyl-D-glutamate-2,6-diaminopimelate ligase activity"/>
    <property type="evidence" value="ECO:0007669"/>
    <property type="project" value="UniProtKB-UniRule"/>
</dbReference>
<sequence>MLGFPRPAQVSPTSLADLAASLSVSVESDVRVTGVSLASARVLPGDLYAALPGSRSHGAQYLPEAVSRGAVAVLTDEVGAKTAAEHGLPCLVVHSPRAAVGPVAAQVYGDPTAHLRIIGITGTNGKTSTAYLVESGLRAAGRRTGLIGTVETRVGDETIVSERTTPEAPELQALFAYAREQGVTDIVMEVSSHALALHRADGIRFDAGGFTMFGLDHLDFHPDVEDYFAAKAMLFDGRSDTEIINLDEPATERLIGPDTVTYSVGESTADWWASDITGEGFDQSFTVHSPHGGTHAGSVRLPGRHNVANALLAYAALDAVGVDAATAVAGVAACPGIPGRMELVSGDGPVRGVVDYAHKPDAITAVLQALRPITPGRIIAVLGAGGDRDTGKRPIMGAAAANLADLVIVTDDNPRSEDPAAIRAGVLAGVRDTPYLDVAGRAEAVDEAVGLARPGDTIALLGKGHESGQELADRTVPFDDRRILAEALRAAAGA</sequence>
<evidence type="ECO:0000259" key="10">
    <source>
        <dbReference type="Pfam" id="PF02875"/>
    </source>
</evidence>
<dbReference type="InterPro" id="IPR000713">
    <property type="entry name" value="Mur_ligase_N"/>
</dbReference>
<dbReference type="InterPro" id="IPR004101">
    <property type="entry name" value="Mur_ligase_C"/>
</dbReference>
<keyword evidence="2 7" id="KW-0132">Cell division</keyword>
<dbReference type="Pfam" id="PF08245">
    <property type="entry name" value="Mur_ligase_M"/>
    <property type="match status" value="1"/>
</dbReference>
<dbReference type="EC" id="6.3.2.13" evidence="7"/>
<dbReference type="InterPro" id="IPR036565">
    <property type="entry name" value="Mur-like_cat_sf"/>
</dbReference>
<dbReference type="InterPro" id="IPR035911">
    <property type="entry name" value="MurE/MurF_N"/>
</dbReference>
<keyword evidence="7" id="KW-0963">Cytoplasm</keyword>
<evidence type="ECO:0000256" key="2">
    <source>
        <dbReference type="ARBA" id="ARBA00022618"/>
    </source>
</evidence>
<organism evidence="12 13">
    <name type="scientific">Stackebrandtia albiflava</name>
    <dbReference type="NCBI Taxonomy" id="406432"/>
    <lineage>
        <taxon>Bacteria</taxon>
        <taxon>Bacillati</taxon>
        <taxon>Actinomycetota</taxon>
        <taxon>Actinomycetes</taxon>
        <taxon>Glycomycetales</taxon>
        <taxon>Glycomycetaceae</taxon>
        <taxon>Stackebrandtia</taxon>
    </lineage>
</organism>
<dbReference type="GO" id="GO:0000287">
    <property type="term" value="F:magnesium ion binding"/>
    <property type="evidence" value="ECO:0007669"/>
    <property type="project" value="UniProtKB-UniRule"/>
</dbReference>
<feature type="binding site" evidence="7">
    <location>
        <begin position="122"/>
        <end position="128"/>
    </location>
    <ligand>
        <name>ATP</name>
        <dbReference type="ChEBI" id="CHEBI:30616"/>
    </ligand>
</feature>
<evidence type="ECO:0000256" key="3">
    <source>
        <dbReference type="ARBA" id="ARBA00022960"/>
    </source>
</evidence>
<comment type="pathway">
    <text evidence="7 8">Cell wall biogenesis; peptidoglycan biosynthesis.</text>
</comment>
<evidence type="ECO:0000256" key="1">
    <source>
        <dbReference type="ARBA" id="ARBA00005898"/>
    </source>
</evidence>
<evidence type="ECO:0000256" key="4">
    <source>
        <dbReference type="ARBA" id="ARBA00022984"/>
    </source>
</evidence>
<dbReference type="NCBIfam" id="NF001124">
    <property type="entry name" value="PRK00139.1-2"/>
    <property type="match status" value="1"/>
</dbReference>
<comment type="similarity">
    <text evidence="1 7">Belongs to the MurCDEF family. MurE subfamily.</text>
</comment>
<feature type="domain" description="Mur ligase N-terminal catalytic" evidence="9">
    <location>
        <begin position="32"/>
        <end position="83"/>
    </location>
</feature>
<dbReference type="GO" id="GO:0005737">
    <property type="term" value="C:cytoplasm"/>
    <property type="evidence" value="ECO:0007669"/>
    <property type="project" value="UniProtKB-SubCell"/>
</dbReference>
<feature type="binding site" evidence="7">
    <location>
        <position position="37"/>
    </location>
    <ligand>
        <name>UDP-N-acetyl-alpha-D-muramoyl-L-alanyl-D-glutamate</name>
        <dbReference type="ChEBI" id="CHEBI:83900"/>
    </ligand>
</feature>
<comment type="catalytic activity">
    <reaction evidence="7">
        <text>UDP-N-acetyl-alpha-D-muramoyl-L-alanyl-D-glutamate + meso-2,6-diaminopimelate + ATP = UDP-N-acetyl-alpha-D-muramoyl-L-alanyl-gamma-D-glutamyl-meso-2,6-diaminopimelate + ADP + phosphate + H(+)</text>
        <dbReference type="Rhea" id="RHEA:23676"/>
        <dbReference type="ChEBI" id="CHEBI:15378"/>
        <dbReference type="ChEBI" id="CHEBI:30616"/>
        <dbReference type="ChEBI" id="CHEBI:43474"/>
        <dbReference type="ChEBI" id="CHEBI:57791"/>
        <dbReference type="ChEBI" id="CHEBI:83900"/>
        <dbReference type="ChEBI" id="CHEBI:83905"/>
        <dbReference type="ChEBI" id="CHEBI:456216"/>
        <dbReference type="EC" id="6.3.2.13"/>
    </reaction>
</comment>
<dbReference type="Gene3D" id="3.40.1190.10">
    <property type="entry name" value="Mur-like, catalytic domain"/>
    <property type="match status" value="1"/>
</dbReference>
<keyword evidence="6 7" id="KW-0961">Cell wall biogenesis/degradation</keyword>
<comment type="PTM">
    <text evidence="7">Carboxylation is probably crucial for Mg(2+) binding and, consequently, for the gamma-phosphate positioning of ATP.</text>
</comment>
<feature type="binding site" evidence="7">
    <location>
        <position position="191"/>
    </location>
    <ligand>
        <name>UDP-N-acetyl-alpha-D-muramoyl-L-alanyl-D-glutamate</name>
        <dbReference type="ChEBI" id="CHEBI:83900"/>
    </ligand>
</feature>
<comment type="caution">
    <text evidence="7">Lacks conserved residue(s) required for the propagation of feature annotation.</text>
</comment>
<dbReference type="PANTHER" id="PTHR23135:SF4">
    <property type="entry name" value="UDP-N-ACETYLMURAMOYL-L-ALANYL-D-GLUTAMATE--2,6-DIAMINOPIMELATE LIGASE MURE HOMOLOG, CHLOROPLASTIC"/>
    <property type="match status" value="1"/>
</dbReference>
<gene>
    <name evidence="7" type="primary">murE</name>
    <name evidence="12" type="ORF">LX16_0971</name>
</gene>
<accession>A0A562VBS8</accession>
<name>A0A562VBS8_9ACTN</name>
<dbReference type="GO" id="GO:0071555">
    <property type="term" value="P:cell wall organization"/>
    <property type="evidence" value="ECO:0007669"/>
    <property type="project" value="UniProtKB-KW"/>
</dbReference>
<dbReference type="InterPro" id="IPR005761">
    <property type="entry name" value="UDP-N-AcMur-Glu-dNH2Pim_ligase"/>
</dbReference>
<dbReference type="InterPro" id="IPR013221">
    <property type="entry name" value="Mur_ligase_cen"/>
</dbReference>
<feature type="binding site" evidence="7">
    <location>
        <begin position="412"/>
        <end position="415"/>
    </location>
    <ligand>
        <name>meso-2,6-diaminopimelate</name>
        <dbReference type="ChEBI" id="CHEBI:57791"/>
    </ligand>
</feature>
<dbReference type="UniPathway" id="UPA00219"/>
<evidence type="ECO:0000256" key="6">
    <source>
        <dbReference type="ARBA" id="ARBA00023316"/>
    </source>
</evidence>
<evidence type="ECO:0000256" key="5">
    <source>
        <dbReference type="ARBA" id="ARBA00023306"/>
    </source>
</evidence>
<feature type="short sequence motif" description="Meso-diaminopimelate recognition motif" evidence="7">
    <location>
        <begin position="412"/>
        <end position="415"/>
    </location>
</feature>
<dbReference type="HAMAP" id="MF_00208">
    <property type="entry name" value="MurE"/>
    <property type="match status" value="1"/>
</dbReference>
<feature type="binding site" evidence="7">
    <location>
        <position position="199"/>
    </location>
    <ligand>
        <name>UDP-N-acetyl-alpha-D-muramoyl-L-alanyl-D-glutamate</name>
        <dbReference type="ChEBI" id="CHEBI:83900"/>
    </ligand>
</feature>
<dbReference type="Gene3D" id="3.40.1390.10">
    <property type="entry name" value="MurE/MurF, N-terminal domain"/>
    <property type="match status" value="1"/>
</dbReference>
<keyword evidence="7" id="KW-0460">Magnesium</keyword>
<evidence type="ECO:0000256" key="8">
    <source>
        <dbReference type="RuleBase" id="RU004135"/>
    </source>
</evidence>
<dbReference type="Pfam" id="PF01225">
    <property type="entry name" value="Mur_ligase"/>
    <property type="match status" value="1"/>
</dbReference>
<dbReference type="AlphaFoldDB" id="A0A562VBS8"/>
<reference evidence="12 13" key="1">
    <citation type="journal article" date="2013" name="Stand. Genomic Sci.">
        <title>Genomic Encyclopedia of Type Strains, Phase I: The one thousand microbial genomes (KMG-I) project.</title>
        <authorList>
            <person name="Kyrpides N.C."/>
            <person name="Woyke T."/>
            <person name="Eisen J.A."/>
            <person name="Garrity G."/>
            <person name="Lilburn T.G."/>
            <person name="Beck B.J."/>
            <person name="Whitman W.B."/>
            <person name="Hugenholtz P."/>
            <person name="Klenk H.P."/>
        </authorList>
    </citation>
    <scope>NUCLEOTIDE SEQUENCE [LARGE SCALE GENOMIC DNA]</scope>
    <source>
        <strain evidence="12 13">DSM 45044</strain>
    </source>
</reference>
<keyword evidence="13" id="KW-1185">Reference proteome</keyword>
<comment type="cofactor">
    <cofactor evidence="7">
        <name>Mg(2+)</name>
        <dbReference type="ChEBI" id="CHEBI:18420"/>
    </cofactor>
</comment>
<evidence type="ECO:0000313" key="13">
    <source>
        <dbReference type="Proteomes" id="UP000321617"/>
    </source>
</evidence>
<feature type="binding site" evidence="7">
    <location>
        <begin position="164"/>
        <end position="165"/>
    </location>
    <ligand>
        <name>UDP-N-acetyl-alpha-D-muramoyl-L-alanyl-D-glutamate</name>
        <dbReference type="ChEBI" id="CHEBI:83900"/>
    </ligand>
</feature>
<dbReference type="SUPFAM" id="SSF53623">
    <property type="entry name" value="MurD-like peptide ligases, catalytic domain"/>
    <property type="match status" value="1"/>
</dbReference>
<dbReference type="Gene3D" id="3.90.190.20">
    <property type="entry name" value="Mur ligase, C-terminal domain"/>
    <property type="match status" value="1"/>
</dbReference>
<keyword evidence="7" id="KW-0547">Nucleotide-binding</keyword>
<comment type="caution">
    <text evidence="12">The sequence shown here is derived from an EMBL/GenBank/DDBJ whole genome shotgun (WGS) entry which is preliminary data.</text>
</comment>